<evidence type="ECO:0000256" key="4">
    <source>
        <dbReference type="ARBA" id="ARBA00022884"/>
    </source>
</evidence>
<gene>
    <name evidence="7" type="primary">erm(O)</name>
    <name evidence="7" type="ORF">GCM10023318_20650</name>
</gene>
<dbReference type="Pfam" id="PF00398">
    <property type="entry name" value="RrnaAD"/>
    <property type="match status" value="1"/>
</dbReference>
<evidence type="ECO:0000256" key="5">
    <source>
        <dbReference type="PROSITE-ProRule" id="PRU01026"/>
    </source>
</evidence>
<dbReference type="PANTHER" id="PTHR11727:SF7">
    <property type="entry name" value="DIMETHYLADENOSINE TRANSFERASE-RELATED"/>
    <property type="match status" value="1"/>
</dbReference>
<feature type="binding site" evidence="5">
    <location>
        <position position="8"/>
    </location>
    <ligand>
        <name>S-adenosyl-L-methionine</name>
        <dbReference type="ChEBI" id="CHEBI:59789"/>
    </ligand>
</feature>
<evidence type="ECO:0000313" key="7">
    <source>
        <dbReference type="EMBL" id="GAA5050410.1"/>
    </source>
</evidence>
<dbReference type="Proteomes" id="UP001500603">
    <property type="component" value="Unassembled WGS sequence"/>
</dbReference>
<dbReference type="RefSeq" id="WP_345495019.1">
    <property type="nucleotide sequence ID" value="NZ_BAABJM010000002.1"/>
</dbReference>
<dbReference type="PROSITE" id="PS51689">
    <property type="entry name" value="SAM_RNA_A_N6_MT"/>
    <property type="match status" value="1"/>
</dbReference>
<evidence type="ECO:0000313" key="8">
    <source>
        <dbReference type="Proteomes" id="UP001500603"/>
    </source>
</evidence>
<keyword evidence="3 5" id="KW-0949">S-adenosyl-L-methionine</keyword>
<dbReference type="CDD" id="cd02440">
    <property type="entry name" value="AdoMet_MTases"/>
    <property type="match status" value="1"/>
</dbReference>
<evidence type="ECO:0000256" key="3">
    <source>
        <dbReference type="ARBA" id="ARBA00022691"/>
    </source>
</evidence>
<organism evidence="7 8">
    <name type="scientific">Nocardia callitridis</name>
    <dbReference type="NCBI Taxonomy" id="648753"/>
    <lineage>
        <taxon>Bacteria</taxon>
        <taxon>Bacillati</taxon>
        <taxon>Actinomycetota</taxon>
        <taxon>Actinomycetes</taxon>
        <taxon>Mycobacteriales</taxon>
        <taxon>Nocardiaceae</taxon>
        <taxon>Nocardia</taxon>
    </lineage>
</organism>
<feature type="binding site" evidence="5">
    <location>
        <position position="79"/>
    </location>
    <ligand>
        <name>S-adenosyl-L-methionine</name>
        <dbReference type="ChEBI" id="CHEBI:59789"/>
    </ligand>
</feature>
<feature type="binding site" evidence="5">
    <location>
        <position position="6"/>
    </location>
    <ligand>
        <name>S-adenosyl-L-methionine</name>
        <dbReference type="ChEBI" id="CHEBI:59789"/>
    </ligand>
</feature>
<dbReference type="EMBL" id="BAABJM010000002">
    <property type="protein sequence ID" value="GAA5050410.1"/>
    <property type="molecule type" value="Genomic_DNA"/>
</dbReference>
<sequence length="249" mass="28026">MLLSQNFLTNSDIARRIVRSSGVGPDDLVLEVGPGDGMLTRHLLEVVDRVRAYEKDRGYAERLRARYADDHRIRLFHRDFRTLPAPDEPFAVVANVPFAVTTDIVRWCLSARKLTSATLLTQREFACKHSGAYGRWSKLAVTHWPTVAIGLGVRIGREHFHPVPKVDAALLHLRRRDRPLLPASALADYRALVELGYSGVGGSLAASLRRELPTRRVARACLIAHVAGDLPVGFVRPEQWLTLYRELRR</sequence>
<dbReference type="InterPro" id="IPR020598">
    <property type="entry name" value="rRNA_Ade_methylase_Trfase_N"/>
</dbReference>
<keyword evidence="8" id="KW-1185">Reference proteome</keyword>
<feature type="binding site" evidence="5">
    <location>
        <position position="54"/>
    </location>
    <ligand>
        <name>S-adenosyl-L-methionine</name>
        <dbReference type="ChEBI" id="CHEBI:59789"/>
    </ligand>
</feature>
<feature type="domain" description="Ribosomal RNA adenine methylase transferase N-terminal" evidence="6">
    <location>
        <begin position="13"/>
        <end position="177"/>
    </location>
</feature>
<proteinExistence type="inferred from homology"/>
<comment type="caution">
    <text evidence="7">The sequence shown here is derived from an EMBL/GenBank/DDBJ whole genome shotgun (WGS) entry which is preliminary data.</text>
</comment>
<evidence type="ECO:0000256" key="2">
    <source>
        <dbReference type="ARBA" id="ARBA00022679"/>
    </source>
</evidence>
<evidence type="ECO:0000259" key="6">
    <source>
        <dbReference type="SMART" id="SM00650"/>
    </source>
</evidence>
<feature type="binding site" evidence="5">
    <location>
        <position position="95"/>
    </location>
    <ligand>
        <name>S-adenosyl-L-methionine</name>
        <dbReference type="ChEBI" id="CHEBI:59789"/>
    </ligand>
</feature>
<dbReference type="SMART" id="SM00650">
    <property type="entry name" value="rADc"/>
    <property type="match status" value="1"/>
</dbReference>
<dbReference type="SUPFAM" id="SSF53335">
    <property type="entry name" value="S-adenosyl-L-methionine-dependent methyltransferases"/>
    <property type="match status" value="1"/>
</dbReference>
<dbReference type="PROSITE" id="PS01131">
    <property type="entry name" value="RRNA_A_DIMETH"/>
    <property type="match status" value="1"/>
</dbReference>
<reference evidence="8" key="1">
    <citation type="journal article" date="2019" name="Int. J. Syst. Evol. Microbiol.">
        <title>The Global Catalogue of Microorganisms (GCM) 10K type strain sequencing project: providing services to taxonomists for standard genome sequencing and annotation.</title>
        <authorList>
            <consortium name="The Broad Institute Genomics Platform"/>
            <consortium name="The Broad Institute Genome Sequencing Center for Infectious Disease"/>
            <person name="Wu L."/>
            <person name="Ma J."/>
        </authorList>
    </citation>
    <scope>NUCLEOTIDE SEQUENCE [LARGE SCALE GENOMIC DNA]</scope>
    <source>
        <strain evidence="8">JCM 18298</strain>
    </source>
</reference>
<keyword evidence="2 5" id="KW-0808">Transferase</keyword>
<dbReference type="PANTHER" id="PTHR11727">
    <property type="entry name" value="DIMETHYLADENOSINE TRANSFERASE"/>
    <property type="match status" value="1"/>
</dbReference>
<dbReference type="InterPro" id="IPR001737">
    <property type="entry name" value="KsgA/Erm"/>
</dbReference>
<accession>A0ABP9K6L6</accession>
<dbReference type="Gene3D" id="3.40.50.150">
    <property type="entry name" value="Vaccinia Virus protein VP39"/>
    <property type="match status" value="1"/>
</dbReference>
<name>A0ABP9K6L6_9NOCA</name>
<protein>
    <submittedName>
        <fullName evidence="7">23S rRNA (Adenine(2058)-N(6))-methyltransferase Erm(O)</fullName>
    </submittedName>
</protein>
<comment type="similarity">
    <text evidence="5">Belongs to the class I-like SAM-binding methyltransferase superfamily. rRNA adenine N(6)-methyltransferase family.</text>
</comment>
<dbReference type="Gene3D" id="1.10.8.100">
    <property type="entry name" value="Ribosomal RNA adenine dimethylase-like, domain 2"/>
    <property type="match status" value="1"/>
</dbReference>
<dbReference type="NCBIfam" id="NF000499">
    <property type="entry name" value="Erm23S_rRNA_broad"/>
    <property type="match status" value="1"/>
</dbReference>
<dbReference type="InterPro" id="IPR023165">
    <property type="entry name" value="rRNA_Ade_diMease-like_C"/>
</dbReference>
<feature type="binding site" evidence="5">
    <location>
        <position position="33"/>
    </location>
    <ligand>
        <name>S-adenosyl-L-methionine</name>
        <dbReference type="ChEBI" id="CHEBI:59789"/>
    </ligand>
</feature>
<keyword evidence="4 5" id="KW-0694">RNA-binding</keyword>
<dbReference type="InterPro" id="IPR029063">
    <property type="entry name" value="SAM-dependent_MTases_sf"/>
</dbReference>
<dbReference type="InterPro" id="IPR020596">
    <property type="entry name" value="rRNA_Ade_Mease_Trfase_CS"/>
</dbReference>
<keyword evidence="1 5" id="KW-0489">Methyltransferase</keyword>
<evidence type="ECO:0000256" key="1">
    <source>
        <dbReference type="ARBA" id="ARBA00022603"/>
    </source>
</evidence>